<dbReference type="Proteomes" id="UP000004840">
    <property type="component" value="Unassembled WGS sequence"/>
</dbReference>
<keyword evidence="1" id="KW-0328">Glycosyltransferase</keyword>
<dbReference type="RefSeq" id="WP_006823761.1">
    <property type="nucleotide sequence ID" value="NZ_CAFW01000101.1"/>
</dbReference>
<dbReference type="AlphaFoldDB" id="G7I1L4"/>
<keyword evidence="2" id="KW-0808">Transferase</keyword>
<evidence type="ECO:0000259" key="3">
    <source>
        <dbReference type="Pfam" id="PF13439"/>
    </source>
</evidence>
<dbReference type="InterPro" id="IPR028098">
    <property type="entry name" value="Glyco_trans_4-like_N"/>
</dbReference>
<reference evidence="4 5" key="1">
    <citation type="journal article" date="2012" name="J. Bacteriol.">
        <title>Genome Sequence of Corynebacterium casei UCMA 3821, Isolated from a Smear-Ripened Cheese.</title>
        <authorList>
            <person name="Monnet C."/>
            <person name="Loux V."/>
            <person name="Bento P."/>
            <person name="Gibrat J.F."/>
            <person name="Straub C."/>
            <person name="Bonnarme P."/>
            <person name="Landaud S."/>
            <person name="Irlinger F."/>
        </authorList>
    </citation>
    <scope>NUCLEOTIDE SEQUENCE [LARGE SCALE GENOMIC DNA]</scope>
    <source>
        <strain evidence="4 5">UCMA 3821</strain>
    </source>
</reference>
<sequence>MNQRNILMPVRTVADWGGVHEWTVDASRALLSEGHKVTFVGSGSVFKERAQAFGNQFIEVDWSKWRDSVEEIANHDEFDLIFSHAPEARMLGLEVNKILDVENIVMIHGAYHDFMYQWSNRVDAFLAASPSLVHFTQRFGRVDPWKVINIPNAAADEVFDLPFQGIEAKLHGNVGHIVTASRLSKDKLPQIDAVAESLAALRKRWPEVSWQIDVYGDGPLRAFYEFRYKQITRQAGSSTYKFHGWLPADEVPAKMNSAFLTVTAGMAGVRALASGSLCVGVGAKSNVGVQKGKNLRAGLWSNFGDHGIFGFEEPSIYEDLMSIDSAAAYEDVVLTARSVSKRTNSQSVVDSKMLAALHC</sequence>
<accession>G7I1L4</accession>
<proteinExistence type="predicted"/>
<dbReference type="SUPFAM" id="SSF53756">
    <property type="entry name" value="UDP-Glycosyltransferase/glycogen phosphorylase"/>
    <property type="match status" value="1"/>
</dbReference>
<dbReference type="EMBL" id="CAFW01000101">
    <property type="protein sequence ID" value="CCE56329.1"/>
    <property type="molecule type" value="Genomic_DNA"/>
</dbReference>
<dbReference type="Pfam" id="PF13439">
    <property type="entry name" value="Glyco_transf_4"/>
    <property type="match status" value="1"/>
</dbReference>
<evidence type="ECO:0000256" key="2">
    <source>
        <dbReference type="ARBA" id="ARBA00022679"/>
    </source>
</evidence>
<evidence type="ECO:0000313" key="4">
    <source>
        <dbReference type="EMBL" id="CCE56329.1"/>
    </source>
</evidence>
<organism evidence="4 5">
    <name type="scientific">Corynebacterium casei UCMA 3821</name>
    <dbReference type="NCBI Taxonomy" id="1110505"/>
    <lineage>
        <taxon>Bacteria</taxon>
        <taxon>Bacillati</taxon>
        <taxon>Actinomycetota</taxon>
        <taxon>Actinomycetes</taxon>
        <taxon>Mycobacteriales</taxon>
        <taxon>Corynebacteriaceae</taxon>
        <taxon>Corynebacterium</taxon>
    </lineage>
</organism>
<evidence type="ECO:0000313" key="5">
    <source>
        <dbReference type="Proteomes" id="UP000004840"/>
    </source>
</evidence>
<feature type="domain" description="Glycosyltransferase subfamily 4-like N-terminal" evidence="3">
    <location>
        <begin position="16"/>
        <end position="153"/>
    </location>
</feature>
<protein>
    <recommendedName>
        <fullName evidence="3">Glycosyltransferase subfamily 4-like N-terminal domain-containing protein</fullName>
    </recommendedName>
</protein>
<evidence type="ECO:0000256" key="1">
    <source>
        <dbReference type="ARBA" id="ARBA00022676"/>
    </source>
</evidence>
<dbReference type="Gene3D" id="3.40.50.2000">
    <property type="entry name" value="Glycogen Phosphorylase B"/>
    <property type="match status" value="2"/>
</dbReference>
<gene>
    <name evidence="4" type="ORF">CCAS_14400</name>
</gene>
<dbReference type="GO" id="GO:0016757">
    <property type="term" value="F:glycosyltransferase activity"/>
    <property type="evidence" value="ECO:0007669"/>
    <property type="project" value="UniProtKB-KW"/>
</dbReference>
<name>G7I1L4_9CORY</name>